<evidence type="ECO:0000313" key="31">
    <source>
        <dbReference type="Proteomes" id="UP000694413"/>
    </source>
</evidence>
<keyword evidence="10" id="KW-0479">Metal-binding</keyword>
<keyword evidence="5" id="KW-0678">Repressor</keyword>
<keyword evidence="7" id="KW-0489">Methyltransferase</keyword>
<dbReference type="InterPro" id="IPR047429">
    <property type="entry name" value="PHD3_NSD1"/>
</dbReference>
<dbReference type="CDD" id="cd15648">
    <property type="entry name" value="PHD1_NSD1_2"/>
    <property type="match status" value="1"/>
</dbReference>
<evidence type="ECO:0000256" key="1">
    <source>
        <dbReference type="ARBA" id="ARBA00004123"/>
    </source>
</evidence>
<dbReference type="Gene3D" id="2.170.270.10">
    <property type="entry name" value="SET domain"/>
    <property type="match status" value="1"/>
</dbReference>
<dbReference type="CDD" id="cd15653">
    <property type="entry name" value="PHD3_NSD1"/>
    <property type="match status" value="1"/>
</dbReference>
<feature type="compositionally biased region" description="Basic and acidic residues" evidence="24">
    <location>
        <begin position="250"/>
        <end position="270"/>
    </location>
</feature>
<evidence type="ECO:0000256" key="23">
    <source>
        <dbReference type="PROSITE-ProRule" id="PRU00146"/>
    </source>
</evidence>
<feature type="compositionally biased region" description="Polar residues" evidence="24">
    <location>
        <begin position="1971"/>
        <end position="1995"/>
    </location>
</feature>
<dbReference type="CDD" id="cd15659">
    <property type="entry name" value="PHD5_NSD1"/>
    <property type="match status" value="1"/>
</dbReference>
<dbReference type="GO" id="GO:0003712">
    <property type="term" value="F:transcription coregulator activity"/>
    <property type="evidence" value="ECO:0007669"/>
    <property type="project" value="UniProtKB-ARBA"/>
</dbReference>
<dbReference type="FunFam" id="3.30.40.10:FF:000153">
    <property type="entry name" value="Histone-lysine N-methyltransferase NSD2"/>
    <property type="match status" value="1"/>
</dbReference>
<dbReference type="EC" id="2.1.1.357" evidence="20"/>
<feature type="region of interest" description="Disordered" evidence="24">
    <location>
        <begin position="166"/>
        <end position="204"/>
    </location>
</feature>
<dbReference type="InterPro" id="IPR013083">
    <property type="entry name" value="Znf_RING/FYVE/PHD"/>
</dbReference>
<dbReference type="PROSITE" id="PS50868">
    <property type="entry name" value="POST_SET"/>
    <property type="match status" value="1"/>
</dbReference>
<dbReference type="InterPro" id="IPR059153">
    <property type="entry name" value="NSD_PHD-1st"/>
</dbReference>
<feature type="region of interest" description="Disordered" evidence="24">
    <location>
        <begin position="1153"/>
        <end position="1221"/>
    </location>
</feature>
<keyword evidence="18" id="KW-0539">Nucleus</keyword>
<evidence type="ECO:0000259" key="26">
    <source>
        <dbReference type="PROSITE" id="PS50280"/>
    </source>
</evidence>
<feature type="domain" description="PHD-type" evidence="25">
    <location>
        <begin position="1229"/>
        <end position="1275"/>
    </location>
</feature>
<feature type="compositionally biased region" description="Basic residues" evidence="24">
    <location>
        <begin position="377"/>
        <end position="389"/>
    </location>
</feature>
<feature type="domain" description="SET" evidence="26">
    <location>
        <begin position="1628"/>
        <end position="1745"/>
    </location>
</feature>
<feature type="region of interest" description="Disordered" evidence="24">
    <location>
        <begin position="2233"/>
        <end position="2268"/>
    </location>
</feature>
<evidence type="ECO:0000256" key="11">
    <source>
        <dbReference type="ARBA" id="ARBA00022737"/>
    </source>
</evidence>
<evidence type="ECO:0000256" key="2">
    <source>
        <dbReference type="ARBA" id="ARBA00004286"/>
    </source>
</evidence>
<feature type="domain" description="Post-SET" evidence="28">
    <location>
        <begin position="1752"/>
        <end position="1768"/>
    </location>
</feature>
<evidence type="ECO:0000259" key="27">
    <source>
        <dbReference type="PROSITE" id="PS50812"/>
    </source>
</evidence>
<feature type="region of interest" description="Disordered" evidence="24">
    <location>
        <begin position="1899"/>
        <end position="1938"/>
    </location>
</feature>
<feature type="compositionally biased region" description="Basic and acidic residues" evidence="24">
    <location>
        <begin position="195"/>
        <end position="204"/>
    </location>
</feature>
<dbReference type="PROSITE" id="PS51215">
    <property type="entry name" value="AWS"/>
    <property type="match status" value="1"/>
</dbReference>
<evidence type="ECO:0000256" key="4">
    <source>
        <dbReference type="ARBA" id="ARBA00022454"/>
    </source>
</evidence>
<feature type="domain" description="AWS" evidence="29">
    <location>
        <begin position="1576"/>
        <end position="1626"/>
    </location>
</feature>
<evidence type="ECO:0000256" key="3">
    <source>
        <dbReference type="ARBA" id="ARBA00018028"/>
    </source>
</evidence>
<dbReference type="SMART" id="SM00317">
    <property type="entry name" value="SET"/>
    <property type="match status" value="1"/>
</dbReference>
<dbReference type="SUPFAM" id="SSF57903">
    <property type="entry name" value="FYVE/PHD zinc finger"/>
    <property type="match status" value="3"/>
</dbReference>
<keyword evidence="14" id="KW-0156">Chromatin regulator</keyword>
<dbReference type="InterPro" id="IPR011011">
    <property type="entry name" value="Znf_FYVE_PHD"/>
</dbReference>
<feature type="domain" description="PWWP" evidence="27">
    <location>
        <begin position="1442"/>
        <end position="1504"/>
    </location>
</feature>
<dbReference type="InterPro" id="IPR001965">
    <property type="entry name" value="Znf_PHD"/>
</dbReference>
<dbReference type="PROSITE" id="PS50016">
    <property type="entry name" value="ZF_PHD_2"/>
    <property type="match status" value="2"/>
</dbReference>
<dbReference type="CDD" id="cd19210">
    <property type="entry name" value="SET_NSD1"/>
    <property type="match status" value="1"/>
</dbReference>
<dbReference type="InterPro" id="IPR050777">
    <property type="entry name" value="SET2_Histone-Lys_MeTrsfase"/>
</dbReference>
<keyword evidence="13" id="KW-0862">Zinc</keyword>
<comment type="subcellular location">
    <subcellularLocation>
        <location evidence="2">Chromosome</location>
    </subcellularLocation>
    <subcellularLocation>
        <location evidence="1">Nucleus</location>
    </subcellularLocation>
</comment>
<dbReference type="InterPro" id="IPR019786">
    <property type="entry name" value="Zinc_finger_PHD-type_CS"/>
</dbReference>
<evidence type="ECO:0000259" key="25">
    <source>
        <dbReference type="PROSITE" id="PS50016"/>
    </source>
</evidence>
<feature type="compositionally biased region" description="Basic and acidic residues" evidence="24">
    <location>
        <begin position="797"/>
        <end position="806"/>
    </location>
</feature>
<dbReference type="InterPro" id="IPR041306">
    <property type="entry name" value="C5HCH"/>
</dbReference>
<evidence type="ECO:0000256" key="14">
    <source>
        <dbReference type="ARBA" id="ARBA00022853"/>
    </source>
</evidence>
<name>A0A8D2MX42_ZONAL</name>
<feature type="compositionally biased region" description="Polar residues" evidence="24">
    <location>
        <begin position="695"/>
        <end position="717"/>
    </location>
</feature>
<dbReference type="SMART" id="SM00508">
    <property type="entry name" value="PostSET"/>
    <property type="match status" value="1"/>
</dbReference>
<dbReference type="Pfam" id="PF23011">
    <property type="entry name" value="PHD-1st_NSD"/>
    <property type="match status" value="1"/>
</dbReference>
<feature type="compositionally biased region" description="Basic and acidic residues" evidence="24">
    <location>
        <begin position="1110"/>
        <end position="1119"/>
    </location>
</feature>
<dbReference type="FunFam" id="3.30.40.10:FF:000025">
    <property type="entry name" value="Histone-lysine N-methyltransferase"/>
    <property type="match status" value="1"/>
</dbReference>
<evidence type="ECO:0000259" key="28">
    <source>
        <dbReference type="PROSITE" id="PS50868"/>
    </source>
</evidence>
<dbReference type="InterPro" id="IPR047428">
    <property type="entry name" value="PHD2_NSD1"/>
</dbReference>
<evidence type="ECO:0000256" key="13">
    <source>
        <dbReference type="ARBA" id="ARBA00022833"/>
    </source>
</evidence>
<keyword evidence="17" id="KW-0804">Transcription</keyword>
<dbReference type="GO" id="GO:0032259">
    <property type="term" value="P:methylation"/>
    <property type="evidence" value="ECO:0007669"/>
    <property type="project" value="UniProtKB-KW"/>
</dbReference>
<evidence type="ECO:0000256" key="7">
    <source>
        <dbReference type="ARBA" id="ARBA00022603"/>
    </source>
</evidence>
<dbReference type="PROSITE" id="PS50812">
    <property type="entry name" value="PWWP"/>
    <property type="match status" value="1"/>
</dbReference>
<feature type="compositionally biased region" description="Basic and acidic residues" evidence="24">
    <location>
        <begin position="767"/>
        <end position="781"/>
    </location>
</feature>
<organism evidence="30 31">
    <name type="scientific">Zonotrichia albicollis</name>
    <name type="common">White-throated sparrow</name>
    <name type="synonym">Fringilla albicollis</name>
    <dbReference type="NCBI Taxonomy" id="44394"/>
    <lineage>
        <taxon>Eukaryota</taxon>
        <taxon>Metazoa</taxon>
        <taxon>Chordata</taxon>
        <taxon>Craniata</taxon>
        <taxon>Vertebrata</taxon>
        <taxon>Euteleostomi</taxon>
        <taxon>Archelosauria</taxon>
        <taxon>Archosauria</taxon>
        <taxon>Dinosauria</taxon>
        <taxon>Saurischia</taxon>
        <taxon>Theropoda</taxon>
        <taxon>Coelurosauria</taxon>
        <taxon>Aves</taxon>
        <taxon>Neognathae</taxon>
        <taxon>Neoaves</taxon>
        <taxon>Telluraves</taxon>
        <taxon>Australaves</taxon>
        <taxon>Passeriformes</taxon>
        <taxon>Passerellidae</taxon>
        <taxon>Zonotrichia</taxon>
    </lineage>
</organism>
<dbReference type="InterPro" id="IPR047432">
    <property type="entry name" value="PHD5_NSD1"/>
</dbReference>
<keyword evidence="12 23" id="KW-0863">Zinc-finger</keyword>
<dbReference type="PROSITE" id="PS50280">
    <property type="entry name" value="SET"/>
    <property type="match status" value="1"/>
</dbReference>
<feature type="compositionally biased region" description="Polar residues" evidence="24">
    <location>
        <begin position="498"/>
        <end position="516"/>
    </location>
</feature>
<dbReference type="Pfam" id="PF22908">
    <property type="entry name" value="PHD_NSD"/>
    <property type="match status" value="1"/>
</dbReference>
<dbReference type="SMART" id="SM00249">
    <property type="entry name" value="PHD"/>
    <property type="match status" value="5"/>
</dbReference>
<evidence type="ECO:0000256" key="16">
    <source>
        <dbReference type="ARBA" id="ARBA00023159"/>
    </source>
</evidence>
<feature type="compositionally biased region" description="Low complexity" evidence="24">
    <location>
        <begin position="318"/>
        <end position="332"/>
    </location>
</feature>
<feature type="region of interest" description="Disordered" evidence="24">
    <location>
        <begin position="307"/>
        <end position="353"/>
    </location>
</feature>
<feature type="compositionally biased region" description="Basic and acidic residues" evidence="24">
    <location>
        <begin position="1198"/>
        <end position="1209"/>
    </location>
</feature>
<dbReference type="InterPro" id="IPR000313">
    <property type="entry name" value="PWWP_dom"/>
</dbReference>
<feature type="region of interest" description="Disordered" evidence="24">
    <location>
        <begin position="247"/>
        <end position="270"/>
    </location>
</feature>
<evidence type="ECO:0000259" key="29">
    <source>
        <dbReference type="PROSITE" id="PS51215"/>
    </source>
</evidence>
<feature type="region of interest" description="Disordered" evidence="24">
    <location>
        <begin position="372"/>
        <end position="394"/>
    </location>
</feature>
<dbReference type="InterPro" id="IPR003616">
    <property type="entry name" value="Post-SET_dom"/>
</dbReference>
<dbReference type="InterPro" id="IPR006560">
    <property type="entry name" value="AWS_dom"/>
</dbReference>
<dbReference type="InterPro" id="IPR047430">
    <property type="entry name" value="PHD4_NSD1"/>
</dbReference>
<feature type="region of interest" description="Disordered" evidence="24">
    <location>
        <begin position="2086"/>
        <end position="2115"/>
    </location>
</feature>
<evidence type="ECO:0000256" key="19">
    <source>
        <dbReference type="ARBA" id="ARBA00050654"/>
    </source>
</evidence>
<dbReference type="GO" id="GO:0008270">
    <property type="term" value="F:zinc ion binding"/>
    <property type="evidence" value="ECO:0007669"/>
    <property type="project" value="UniProtKB-KW"/>
</dbReference>
<feature type="region of interest" description="Disordered" evidence="24">
    <location>
        <begin position="661"/>
        <end position="869"/>
    </location>
</feature>
<dbReference type="Pfam" id="PF17907">
    <property type="entry name" value="AWS"/>
    <property type="match status" value="1"/>
</dbReference>
<evidence type="ECO:0000256" key="17">
    <source>
        <dbReference type="ARBA" id="ARBA00023163"/>
    </source>
</evidence>
<dbReference type="FunFam" id="2.170.270.10:FF:000002">
    <property type="entry name" value="Histone-lysine N-methyltransferase"/>
    <property type="match status" value="1"/>
</dbReference>
<dbReference type="PANTHER" id="PTHR22884">
    <property type="entry name" value="SET DOMAIN PROTEINS"/>
    <property type="match status" value="1"/>
</dbReference>
<dbReference type="InterPro" id="IPR001214">
    <property type="entry name" value="SET_dom"/>
</dbReference>
<feature type="region of interest" description="Disordered" evidence="24">
    <location>
        <begin position="494"/>
        <end position="518"/>
    </location>
</feature>
<dbReference type="CDD" id="cd15650">
    <property type="entry name" value="PHD2_NSD1"/>
    <property type="match status" value="1"/>
</dbReference>
<feature type="compositionally biased region" description="Basic residues" evidence="24">
    <location>
        <begin position="1783"/>
        <end position="1794"/>
    </location>
</feature>
<keyword evidence="9" id="KW-0949">S-adenosyl-L-methionine</keyword>
<accession>A0A8D2MX42</accession>
<gene>
    <name evidence="30" type="primary">NSD1</name>
</gene>
<sequence length="2268" mass="249792">MHCPLQAVVFRVCWHAKTSDSSETFTFQGPFYCSGNAQGSAGMQGPYPGAVLPVCKMQECLCVPSLVLLPFTSLSTYSNFVLFLSPTFKVPQKFRAKWKVSVGQAEDILLGSPEDQKCSQSSSEPDSEKDVQLEYYSNGPGAERDTQLNGCLKSLAFDSRHVASEKGKLHIKPQVKTTSESRKRTRVKKSGARGETSREEIKDKTPESVVRNVIVGDLPEKHASHELRRIASSLTAASSTRENHLLSSFGERHFEKTPLKPDYENRKSDTLKSTLQGDLFSSSSFEREKSSLGILCSSKLQIHYSASDGGVEKKQTESDSSSSLSDGGNSDVDTMDQSSERASSALEVSDSSDKVEKDFAMTSSGNIKLSMYLSQKSSRRARKKSHRDRKALGGSVTNRLDAEFVDGELEVGLSDAEMPLTPLECSSDVRNYNLSLANKHTTPQSVSKDGSWPAVTNQAVLKSKSVKLPGSRSIKCKHKEKVAGLEPSLVEEEGGVNHCSSDTKGFSGLSRDSLQRSGKVDGQKLFNNMHEKPRDSAEIETAVVKHVLSELKELSYRSMNDDASDSGTPKATVPLLFSSASGRLPIEPDYKFSTLLMMLKDMHDSKTKEQQLMTGQNIVPFRNTSTSDGSGSNSASGLKSLSIVGPPYKIEKNGDCVQETVTPNSALSNSSFSRGPPTKLTGIGTGKREPASAAVSGTNGTNCMSKRNCSKSKQSSKLGDKTVSNRKDLKPGGPSKLLSRLPRDSGERSFRGHSSVTSPLGNEAEDTERKECIDLTEHSTDEDSACLSDDNLGRIGRRPEAGRNKESCNSAENGESPDLDSEANSESSLGDESNDTNHVAPKKRWQRFNQSSARSNKHTSRSREQGNLESAFGLNSRGFSLKGNECLGRRHSPHSKVLEGDLAVQDFENRLDLVDKRLNVCGKPNTSVMDSETELGNFAPQNTVLKLLSFLLAHSERKRLRKPSKRLLEYAEEYDHLFAPKKKSKKGQEQSQKVGEGAPAQCSPDRETQRGPSSLVSTPSSTKESPPVLEAECSFSELGSHSTDPPSQAQGGSSDFPEVVVLSSSDVSEVSASPDAEEGFLKSGNFESKRQRKPTKKLLESNDLDTAFMPKKEEWTPQKKATELAGVTCNKRILSAFSLNGFSVAASEKLLEKQRKRKRQRHTSAAVHSKKEKNEEGLGETPHSEGETSVHGTAASPKEGHEEGSENDHGVPSSKKIQGERGGGAALKENVCQICEKPGELLLCEAQCCGAFHLQCLGLSEMPKGKFICNECSTGVHTCFVCKSCGEDVKRCLLPLCGKYYHEACIQKYPPTVMQNKGFRCSLHICMTCHAANPANISASKGRLMRCVRCPVAYHSNDFCLAAGSVVLASNSIICPNHFTARRGCRNHEHVNVSWCFVCSEGGSLLCCESCPAAFHRECLNIEMPEGSWYCNDCKAGKKPHYKEVVWVKVGRYRWWPAEICHPRTIPVNIQKMKHDIGEFPVLFFGSKDYLWTHQARVFPYMEGDVSSKDKMGKGVDGIYKKALQEAAVRFEELKAQKELRQLQEDKKNDKKPPPYKHIKVNRPVGKVQIFTADLSEIPRCNCKPTDENPCGLDSECINRMLLYECHPLVCPAGERCQNQCFSKRQYPEVQIFRTLARGWGLQAKTDIRKGEFVNEYVGELIDEEECRARIRYAQEHDITNFYMLTLDKDRIIDAGPKGNYARFMNHCCQPNCETQKWCVNGDTRVGLFALVNIKAGTELTFNYNLECLGNGKTVCKCGAPNCSGFLGVRPKSQPSLSEEKSKKLKRRPQMKRRSQAEVMKEREDECFSCGDGGQLVSCKKSGCPKVYHADCLNLTKRPAGKWECPWHQCDVCGKEAASFCEMCPRSFCKQHREGMLFISKLDGRLCCTEHDPCGPHPLEPGEIREYAPPIEGLTNGEDTQPPEQVPAETEADTDLSVQPLDSLPQSVALRLLPPSNKPPATLSLRLKPSNKPSTTLSLRLQPSDKPPTTLSLRLQPSDKPQAALSLRLQSEKQPIIVALRPQQPDKPPSNALSSGVSRPQLLERPLTLTAPWPQASDKLAPAVAPRPQASDKPLAASAPRLLLSEKALRPVDQNAQLKERGAPAMELSPQQKERTMLAGEQISWSAGKVVTQVGQVPWPTEKLQTHEQSHWSTTKTLTPAEQPSRTAEKLPEPNLQPSWEVASAPSEQSPWTSERLCAFEQTPRPAREAPPEQMQWLVTNVQAIDQIAWLSGKAQTPRGQDPLPEQNTALAHNQDSVCRELADSEPK</sequence>
<dbReference type="Ensembl" id="ENSZALT00000018196.1">
    <property type="protein sequence ID" value="ENSZALP00000013346.1"/>
    <property type="gene ID" value="ENSZALG00000010563.1"/>
</dbReference>
<dbReference type="InterPro" id="IPR019787">
    <property type="entry name" value="Znf_PHD-finger"/>
</dbReference>
<dbReference type="FunFam" id="3.30.40.10:FF:000093">
    <property type="entry name" value="Histone-lysine N-methyltransferase"/>
    <property type="match status" value="1"/>
</dbReference>
<dbReference type="PROSITE" id="PS01359">
    <property type="entry name" value="ZF_PHD_1"/>
    <property type="match status" value="1"/>
</dbReference>
<feature type="compositionally biased region" description="Low complexity" evidence="24">
    <location>
        <begin position="1057"/>
        <end position="1074"/>
    </location>
</feature>
<dbReference type="InterPro" id="IPR047433">
    <property type="entry name" value="SET_NSD1"/>
</dbReference>
<evidence type="ECO:0000256" key="12">
    <source>
        <dbReference type="ARBA" id="ARBA00022771"/>
    </source>
</evidence>
<dbReference type="GO" id="GO:0140954">
    <property type="term" value="F:histone H3K36 dimethyltransferase activity"/>
    <property type="evidence" value="ECO:0007669"/>
    <property type="project" value="UniProtKB-EC"/>
</dbReference>
<evidence type="ECO:0000256" key="22">
    <source>
        <dbReference type="ARBA" id="ARBA00081785"/>
    </source>
</evidence>
<dbReference type="Pfam" id="PF00856">
    <property type="entry name" value="SET"/>
    <property type="match status" value="1"/>
</dbReference>
<dbReference type="InterPro" id="IPR047423">
    <property type="entry name" value="PWWP_NSD1_rpt2"/>
</dbReference>
<dbReference type="Pfam" id="PF00855">
    <property type="entry name" value="PWWP"/>
    <property type="match status" value="1"/>
</dbReference>
<comment type="catalytic activity">
    <reaction evidence="19">
        <text>L-lysyl(36)-[histone H3] + 2 S-adenosyl-L-methionine = N(6),N(6)-dimethyl-L-lysyl(36)-[histone H3] + 2 S-adenosyl-L-homocysteine + 2 H(+)</text>
        <dbReference type="Rhea" id="RHEA:60308"/>
        <dbReference type="Rhea" id="RHEA-COMP:9785"/>
        <dbReference type="Rhea" id="RHEA-COMP:9787"/>
        <dbReference type="ChEBI" id="CHEBI:15378"/>
        <dbReference type="ChEBI" id="CHEBI:29969"/>
        <dbReference type="ChEBI" id="CHEBI:57856"/>
        <dbReference type="ChEBI" id="CHEBI:59789"/>
        <dbReference type="ChEBI" id="CHEBI:61976"/>
        <dbReference type="EC" id="2.1.1.357"/>
    </reaction>
</comment>
<feature type="region of interest" description="Disordered" evidence="24">
    <location>
        <begin position="1951"/>
        <end position="2001"/>
    </location>
</feature>
<dbReference type="InterPro" id="IPR047426">
    <property type="entry name" value="PHD1_NSD1_2"/>
</dbReference>
<feature type="compositionally biased region" description="Basic and acidic residues" evidence="24">
    <location>
        <begin position="2258"/>
        <end position="2268"/>
    </location>
</feature>
<keyword evidence="31" id="KW-1185">Reference proteome</keyword>
<dbReference type="InterPro" id="IPR046341">
    <property type="entry name" value="SET_dom_sf"/>
</dbReference>
<feature type="compositionally biased region" description="Basic and acidic residues" evidence="24">
    <location>
        <begin position="718"/>
        <end position="730"/>
    </location>
</feature>
<keyword evidence="15" id="KW-0805">Transcription regulation</keyword>
<feature type="compositionally biased region" description="Polar residues" evidence="24">
    <location>
        <begin position="2151"/>
        <end position="2166"/>
    </location>
</feature>
<feature type="region of interest" description="Disordered" evidence="24">
    <location>
        <begin position="1772"/>
        <end position="1797"/>
    </location>
</feature>
<dbReference type="GO" id="GO:0005654">
    <property type="term" value="C:nucleoplasm"/>
    <property type="evidence" value="ECO:0007669"/>
    <property type="project" value="UniProtKB-ARBA"/>
</dbReference>
<dbReference type="FunFam" id="2.30.30.140:FF:000004">
    <property type="entry name" value="Histone-lysine N-methyltransferase"/>
    <property type="match status" value="1"/>
</dbReference>
<evidence type="ECO:0000256" key="15">
    <source>
        <dbReference type="ARBA" id="ARBA00023015"/>
    </source>
</evidence>
<evidence type="ECO:0000313" key="30">
    <source>
        <dbReference type="Ensembl" id="ENSZALP00000013346.1"/>
    </source>
</evidence>
<dbReference type="Proteomes" id="UP000694413">
    <property type="component" value="Unassembled WGS sequence"/>
</dbReference>
<dbReference type="GO" id="GO:0016922">
    <property type="term" value="F:nuclear receptor binding"/>
    <property type="evidence" value="ECO:0007669"/>
    <property type="project" value="UniProtKB-ARBA"/>
</dbReference>
<keyword evidence="6" id="KW-0597">Phosphoprotein</keyword>
<dbReference type="Pfam" id="PF23004">
    <property type="entry name" value="PHDvar_NSD"/>
    <property type="match status" value="1"/>
</dbReference>
<dbReference type="CDD" id="cd20164">
    <property type="entry name" value="PWWP_NSD1_rpt2"/>
    <property type="match status" value="1"/>
</dbReference>
<evidence type="ECO:0000256" key="6">
    <source>
        <dbReference type="ARBA" id="ARBA00022553"/>
    </source>
</evidence>
<evidence type="ECO:0000256" key="10">
    <source>
        <dbReference type="ARBA" id="ARBA00022723"/>
    </source>
</evidence>
<dbReference type="FunFam" id="3.30.40.10:FF:000201">
    <property type="entry name" value="Histone-lysine N-methyltransferase"/>
    <property type="match status" value="1"/>
</dbReference>
<evidence type="ECO:0000256" key="8">
    <source>
        <dbReference type="ARBA" id="ARBA00022679"/>
    </source>
</evidence>
<evidence type="ECO:0000256" key="5">
    <source>
        <dbReference type="ARBA" id="ARBA00022491"/>
    </source>
</evidence>
<dbReference type="SMART" id="SM00570">
    <property type="entry name" value="AWS"/>
    <property type="match status" value="1"/>
</dbReference>
<feature type="domain" description="PHD-type" evidence="25">
    <location>
        <begin position="1393"/>
        <end position="1437"/>
    </location>
</feature>
<evidence type="ECO:0000256" key="20">
    <source>
        <dbReference type="ARBA" id="ARBA00066810"/>
    </source>
</evidence>
<reference evidence="30" key="2">
    <citation type="submission" date="2025-09" db="UniProtKB">
        <authorList>
            <consortium name="Ensembl"/>
        </authorList>
    </citation>
    <scope>IDENTIFICATION</scope>
</reference>
<dbReference type="Pfam" id="PF17982">
    <property type="entry name" value="C5HCH"/>
    <property type="match status" value="1"/>
</dbReference>
<proteinExistence type="predicted"/>
<dbReference type="Pfam" id="PF00628">
    <property type="entry name" value="PHD"/>
    <property type="match status" value="1"/>
</dbReference>
<dbReference type="GO" id="GO:0005694">
    <property type="term" value="C:chromosome"/>
    <property type="evidence" value="ECO:0007669"/>
    <property type="project" value="UniProtKB-SubCell"/>
</dbReference>
<feature type="region of interest" description="Disordered" evidence="24">
    <location>
        <begin position="980"/>
        <end position="1119"/>
    </location>
</feature>
<feature type="compositionally biased region" description="Polar residues" evidence="24">
    <location>
        <begin position="661"/>
        <end position="673"/>
    </location>
</feature>
<feature type="compositionally biased region" description="Basic and acidic residues" evidence="24">
    <location>
        <begin position="1172"/>
        <end position="1188"/>
    </location>
</feature>
<dbReference type="SMART" id="SM00293">
    <property type="entry name" value="PWWP"/>
    <property type="match status" value="1"/>
</dbReference>
<feature type="region of interest" description="Disordered" evidence="24">
    <location>
        <begin position="2016"/>
        <end position="2074"/>
    </location>
</feature>
<dbReference type="CDD" id="cd15656">
    <property type="entry name" value="PHD4_NSD1"/>
    <property type="match status" value="1"/>
</dbReference>
<evidence type="ECO:0000256" key="24">
    <source>
        <dbReference type="SAM" id="MobiDB-lite"/>
    </source>
</evidence>
<evidence type="ECO:0000256" key="18">
    <source>
        <dbReference type="ARBA" id="ARBA00023242"/>
    </source>
</evidence>
<keyword evidence="4" id="KW-0158">Chromosome</keyword>
<dbReference type="SUPFAM" id="SSF82199">
    <property type="entry name" value="SET domain"/>
    <property type="match status" value="1"/>
</dbReference>
<dbReference type="Gene3D" id="3.30.40.10">
    <property type="entry name" value="Zinc/RING finger domain, C3HC4 (zinc finger)"/>
    <property type="match status" value="4"/>
</dbReference>
<keyword evidence="16" id="KW-0010">Activator</keyword>
<feature type="compositionally biased region" description="Polar residues" evidence="24">
    <location>
        <begin position="1037"/>
        <end position="1053"/>
    </location>
</feature>
<evidence type="ECO:0000256" key="9">
    <source>
        <dbReference type="ARBA" id="ARBA00022691"/>
    </source>
</evidence>
<feature type="compositionally biased region" description="Polar residues" evidence="24">
    <location>
        <begin position="2246"/>
        <end position="2257"/>
    </location>
</feature>
<keyword evidence="11" id="KW-0677">Repeat</keyword>
<dbReference type="SUPFAM" id="SSF63748">
    <property type="entry name" value="Tudor/PWWP/MBT"/>
    <property type="match status" value="1"/>
</dbReference>
<feature type="compositionally biased region" description="Polar residues" evidence="24">
    <location>
        <begin position="1010"/>
        <end position="1024"/>
    </location>
</feature>
<feature type="compositionally biased region" description="Basic and acidic residues" evidence="24">
    <location>
        <begin position="741"/>
        <end position="750"/>
    </location>
</feature>
<keyword evidence="8" id="KW-0808">Transferase</keyword>
<feature type="region of interest" description="Disordered" evidence="24">
    <location>
        <begin position="2142"/>
        <end position="2192"/>
    </location>
</feature>
<dbReference type="Gene3D" id="2.30.30.140">
    <property type="match status" value="1"/>
</dbReference>
<dbReference type="InterPro" id="IPR055198">
    <property type="entry name" value="NSD_PHD"/>
</dbReference>
<protein>
    <recommendedName>
        <fullName evidence="3">Histone-lysine N-methyltransferase, H3 lysine-36 specific</fullName>
        <ecNumber evidence="20">2.1.1.357</ecNumber>
    </recommendedName>
    <alternativeName>
        <fullName evidence="21">H3-K36-HMTase</fullName>
    </alternativeName>
    <alternativeName>
        <fullName evidence="22">Nuclear receptor-binding SET domain-containing protein 1</fullName>
    </alternativeName>
</protein>
<dbReference type="InterPro" id="IPR055197">
    <property type="entry name" value="PHDvar_NSD"/>
</dbReference>
<reference evidence="30" key="1">
    <citation type="submission" date="2025-08" db="UniProtKB">
        <authorList>
            <consortium name="Ensembl"/>
        </authorList>
    </citation>
    <scope>IDENTIFICATION</scope>
</reference>
<evidence type="ECO:0000256" key="21">
    <source>
        <dbReference type="ARBA" id="ARBA00080495"/>
    </source>
</evidence>